<keyword evidence="7" id="KW-1133">Transmembrane helix</keyword>
<dbReference type="AlphaFoldDB" id="A0A3D0W965"/>
<evidence type="ECO:0000259" key="8">
    <source>
        <dbReference type="PROSITE" id="PS51007"/>
    </source>
</evidence>
<accession>A0A3D0W965</accession>
<keyword evidence="7" id="KW-0472">Membrane</keyword>
<name>A0A3D0W965_9SPHN</name>
<dbReference type="InterPro" id="IPR036909">
    <property type="entry name" value="Cyt_c-like_dom_sf"/>
</dbReference>
<dbReference type="InterPro" id="IPR050597">
    <property type="entry name" value="Cytochrome_c_Oxidase_Subunit"/>
</dbReference>
<gene>
    <name evidence="9" type="ORF">DEP91_03710</name>
</gene>
<dbReference type="EMBL" id="DOYJ01000107">
    <property type="protein sequence ID" value="HCB75266.1"/>
    <property type="molecule type" value="Genomic_DNA"/>
</dbReference>
<evidence type="ECO:0000256" key="6">
    <source>
        <dbReference type="PROSITE-ProRule" id="PRU00433"/>
    </source>
</evidence>
<feature type="domain" description="Cytochrome c" evidence="8">
    <location>
        <begin position="348"/>
        <end position="438"/>
    </location>
</feature>
<evidence type="ECO:0000313" key="10">
    <source>
        <dbReference type="Proteomes" id="UP000262699"/>
    </source>
</evidence>
<evidence type="ECO:0000256" key="3">
    <source>
        <dbReference type="ARBA" id="ARBA00022723"/>
    </source>
</evidence>
<feature type="domain" description="Cytochrome c" evidence="8">
    <location>
        <begin position="113"/>
        <end position="200"/>
    </location>
</feature>
<proteinExistence type="predicted"/>
<dbReference type="Pfam" id="PF13442">
    <property type="entry name" value="Cytochrome_CBB3"/>
    <property type="match status" value="1"/>
</dbReference>
<evidence type="ECO:0000256" key="7">
    <source>
        <dbReference type="SAM" id="Phobius"/>
    </source>
</evidence>
<reference evidence="9 10" key="1">
    <citation type="journal article" date="2018" name="Nat. Biotechnol.">
        <title>A standardized bacterial taxonomy based on genome phylogeny substantially revises the tree of life.</title>
        <authorList>
            <person name="Parks D.H."/>
            <person name="Chuvochina M."/>
            <person name="Waite D.W."/>
            <person name="Rinke C."/>
            <person name="Skarshewski A."/>
            <person name="Chaumeil P.A."/>
            <person name="Hugenholtz P."/>
        </authorList>
    </citation>
    <scope>NUCLEOTIDE SEQUENCE [LARGE SCALE GENOMIC DNA]</scope>
    <source>
        <strain evidence="9">UBA9015</strain>
    </source>
</reference>
<keyword evidence="3 6" id="KW-0479">Metal-binding</keyword>
<evidence type="ECO:0000256" key="1">
    <source>
        <dbReference type="ARBA" id="ARBA00022448"/>
    </source>
</evidence>
<feature type="domain" description="Cytochrome c" evidence="8">
    <location>
        <begin position="240"/>
        <end position="336"/>
    </location>
</feature>
<evidence type="ECO:0000256" key="4">
    <source>
        <dbReference type="ARBA" id="ARBA00022982"/>
    </source>
</evidence>
<organism evidence="9 10">
    <name type="scientific">Sphingomonas bacterium</name>
    <dbReference type="NCBI Taxonomy" id="1895847"/>
    <lineage>
        <taxon>Bacteria</taxon>
        <taxon>Pseudomonadati</taxon>
        <taxon>Pseudomonadota</taxon>
        <taxon>Alphaproteobacteria</taxon>
        <taxon>Sphingomonadales</taxon>
        <taxon>Sphingomonadaceae</taxon>
        <taxon>Sphingomonas</taxon>
    </lineage>
</organism>
<dbReference type="Proteomes" id="UP000262699">
    <property type="component" value="Unassembled WGS sequence"/>
</dbReference>
<dbReference type="Pfam" id="PF00034">
    <property type="entry name" value="Cytochrom_C"/>
    <property type="match status" value="1"/>
</dbReference>
<keyword evidence="4" id="KW-0249">Electron transport</keyword>
<feature type="transmembrane region" description="Helical" evidence="7">
    <location>
        <begin position="48"/>
        <end position="72"/>
    </location>
</feature>
<evidence type="ECO:0000313" key="9">
    <source>
        <dbReference type="EMBL" id="HCB75266.1"/>
    </source>
</evidence>
<sequence>MVHRRGPHRNQRGIRGFAERCIIDGNQFVTDPRPPVRREFFPRKIRQWLVPLATAGLIGGIGAVLLAMSGVLNLAASTPHPQGWASFLHFAFQRSVAFHSRNLDPPAEIRSAALIEKGATHYDRVCSNCHGAPGMGQNPIALSMRPQPQYLMGSSLKEYTPSELFWIVKHGVKYSAMPAWPAGDRDDEVWAMVAFLGAMKNMNYQQYRDITLGASKNATGALPMLPPGDLRPQPYVIGGTRTAEAAVNFSTPALGFGHSAEVAEIGKSCVACHGVDGRARASGGIPNIALLTREQIVRQLNLYRTGVRQSGIMQNVAVQLTPQQIAGLAGYYSSQPKVSGAAIKADPTTLALGERIAVRGLPDRGVAGCASCHGVTAAASKAYPGLDGQYPLYLRDQLRLYRTGIRGGDVAANPMPAVAAKMTDREIEAVSLYYASRSPAAPPVEAKDIAPARLAAN</sequence>
<evidence type="ECO:0000256" key="5">
    <source>
        <dbReference type="ARBA" id="ARBA00023004"/>
    </source>
</evidence>
<evidence type="ECO:0000256" key="2">
    <source>
        <dbReference type="ARBA" id="ARBA00022617"/>
    </source>
</evidence>
<dbReference type="PANTHER" id="PTHR33751">
    <property type="entry name" value="CBB3-TYPE CYTOCHROME C OXIDASE SUBUNIT FIXP"/>
    <property type="match status" value="1"/>
</dbReference>
<protein>
    <recommendedName>
        <fullName evidence="8">Cytochrome c domain-containing protein</fullName>
    </recommendedName>
</protein>
<dbReference type="GO" id="GO:0046872">
    <property type="term" value="F:metal ion binding"/>
    <property type="evidence" value="ECO:0007669"/>
    <property type="project" value="UniProtKB-KW"/>
</dbReference>
<keyword evidence="2 6" id="KW-0349">Heme</keyword>
<keyword evidence="7" id="KW-0812">Transmembrane</keyword>
<dbReference type="PROSITE" id="PS51007">
    <property type="entry name" value="CYTC"/>
    <property type="match status" value="3"/>
</dbReference>
<dbReference type="InterPro" id="IPR009056">
    <property type="entry name" value="Cyt_c-like_dom"/>
</dbReference>
<comment type="caution">
    <text evidence="9">The sequence shown here is derived from an EMBL/GenBank/DDBJ whole genome shotgun (WGS) entry which is preliminary data.</text>
</comment>
<keyword evidence="5 6" id="KW-0408">Iron</keyword>
<keyword evidence="1" id="KW-0813">Transport</keyword>
<dbReference type="GO" id="GO:0009055">
    <property type="term" value="F:electron transfer activity"/>
    <property type="evidence" value="ECO:0007669"/>
    <property type="project" value="InterPro"/>
</dbReference>
<dbReference type="PANTHER" id="PTHR33751:SF9">
    <property type="entry name" value="CYTOCHROME C4"/>
    <property type="match status" value="1"/>
</dbReference>
<dbReference type="GO" id="GO:0020037">
    <property type="term" value="F:heme binding"/>
    <property type="evidence" value="ECO:0007669"/>
    <property type="project" value="InterPro"/>
</dbReference>
<dbReference type="Gene3D" id="1.10.760.10">
    <property type="entry name" value="Cytochrome c-like domain"/>
    <property type="match status" value="3"/>
</dbReference>
<dbReference type="SUPFAM" id="SSF46626">
    <property type="entry name" value="Cytochrome c"/>
    <property type="match status" value="3"/>
</dbReference>